<dbReference type="CDD" id="cd00082">
    <property type="entry name" value="HisKA"/>
    <property type="match status" value="1"/>
</dbReference>
<evidence type="ECO:0000256" key="6">
    <source>
        <dbReference type="SAM" id="Coils"/>
    </source>
</evidence>
<dbReference type="CDD" id="cd00130">
    <property type="entry name" value="PAS"/>
    <property type="match status" value="2"/>
</dbReference>
<dbReference type="SMART" id="SM00091">
    <property type="entry name" value="PAS"/>
    <property type="match status" value="2"/>
</dbReference>
<dbReference type="InterPro" id="IPR003661">
    <property type="entry name" value="HisK_dim/P_dom"/>
</dbReference>
<evidence type="ECO:0000256" key="5">
    <source>
        <dbReference type="ARBA" id="ARBA00022777"/>
    </source>
</evidence>
<protein>
    <recommendedName>
        <fullName evidence="2">histidine kinase</fullName>
        <ecNumber evidence="2">2.7.13.3</ecNumber>
    </recommendedName>
</protein>
<evidence type="ECO:0000259" key="8">
    <source>
        <dbReference type="PROSITE" id="PS50112"/>
    </source>
</evidence>
<keyword evidence="11" id="KW-1185">Reference proteome</keyword>
<evidence type="ECO:0000259" key="7">
    <source>
        <dbReference type="PROSITE" id="PS50109"/>
    </source>
</evidence>
<dbReference type="Gene3D" id="3.30.450.20">
    <property type="entry name" value="PAS domain"/>
    <property type="match status" value="2"/>
</dbReference>
<dbReference type="InterPro" id="IPR005467">
    <property type="entry name" value="His_kinase_dom"/>
</dbReference>
<dbReference type="Pfam" id="PF02518">
    <property type="entry name" value="HATPase_c"/>
    <property type="match status" value="1"/>
</dbReference>
<evidence type="ECO:0000256" key="3">
    <source>
        <dbReference type="ARBA" id="ARBA00022553"/>
    </source>
</evidence>
<dbReference type="InterPro" id="IPR036097">
    <property type="entry name" value="HisK_dim/P_sf"/>
</dbReference>
<dbReference type="OrthoDB" id="342253at2157"/>
<keyword evidence="5" id="KW-0418">Kinase</keyword>
<dbReference type="Proteomes" id="UP000019483">
    <property type="component" value="Unassembled WGS sequence"/>
</dbReference>
<dbReference type="SUPFAM" id="SSF55874">
    <property type="entry name" value="ATPase domain of HSP90 chaperone/DNA topoisomerase II/histidine kinase"/>
    <property type="match status" value="1"/>
</dbReference>
<dbReference type="CDD" id="cd16922">
    <property type="entry name" value="HATPase_EvgS-ArcB-TorS-like"/>
    <property type="match status" value="1"/>
</dbReference>
<reference evidence="10 11" key="1">
    <citation type="submission" date="2013-08" db="EMBL/GenBank/DDBJ databases">
        <authorList>
            <consortium name="DOE Joint Genome Institute"/>
            <person name="Eisen J."/>
            <person name="Huntemann M."/>
            <person name="Han J."/>
            <person name="Chen A."/>
            <person name="Kyrpides N."/>
            <person name="Mavromatis K."/>
            <person name="Markowitz V."/>
            <person name="Palaniappan K."/>
            <person name="Ivanova N."/>
            <person name="Schaumberg A."/>
            <person name="Pati A."/>
            <person name="Liolios K."/>
            <person name="Nordberg H.P."/>
            <person name="Cantor M.N."/>
            <person name="Hua S.X."/>
            <person name="Woyke T."/>
        </authorList>
    </citation>
    <scope>NUCLEOTIDE SEQUENCE [LARGE SCALE GENOMIC DNA]</scope>
    <source>
        <strain evidence="10 11">DSM 2278</strain>
    </source>
</reference>
<keyword evidence="4" id="KW-0808">Transferase</keyword>
<dbReference type="Gene3D" id="1.10.287.130">
    <property type="match status" value="1"/>
</dbReference>
<dbReference type="SMART" id="SM00387">
    <property type="entry name" value="HATPase_c"/>
    <property type="match status" value="1"/>
</dbReference>
<dbReference type="EC" id="2.7.13.3" evidence="2"/>
<dbReference type="Gene3D" id="3.30.565.10">
    <property type="entry name" value="Histidine kinase-like ATPase, C-terminal domain"/>
    <property type="match status" value="1"/>
</dbReference>
<dbReference type="AlphaFoldDB" id="W9DYX5"/>
<dbReference type="GO" id="GO:0009927">
    <property type="term" value="F:histidine phosphotransfer kinase activity"/>
    <property type="evidence" value="ECO:0007669"/>
    <property type="project" value="TreeGrafter"/>
</dbReference>
<dbReference type="EMBL" id="AZAJ01000001">
    <property type="protein sequence ID" value="ETA68556.1"/>
    <property type="molecule type" value="Genomic_DNA"/>
</dbReference>
<evidence type="ECO:0000313" key="11">
    <source>
        <dbReference type="Proteomes" id="UP000019483"/>
    </source>
</evidence>
<dbReference type="InterPro" id="IPR013655">
    <property type="entry name" value="PAS_fold_3"/>
</dbReference>
<dbReference type="NCBIfam" id="TIGR00229">
    <property type="entry name" value="sensory_box"/>
    <property type="match status" value="2"/>
</dbReference>
<dbReference type="PANTHER" id="PTHR43047">
    <property type="entry name" value="TWO-COMPONENT HISTIDINE PROTEIN KINASE"/>
    <property type="match status" value="1"/>
</dbReference>
<dbReference type="PANTHER" id="PTHR43047:SF72">
    <property type="entry name" value="OSMOSENSING HISTIDINE PROTEIN KINASE SLN1"/>
    <property type="match status" value="1"/>
</dbReference>
<dbReference type="InterPro" id="IPR036890">
    <property type="entry name" value="HATPase_C_sf"/>
</dbReference>
<dbReference type="Pfam" id="PF08447">
    <property type="entry name" value="PAS_3"/>
    <property type="match status" value="1"/>
</dbReference>
<dbReference type="FunFam" id="3.30.565.10:FF:000010">
    <property type="entry name" value="Sensor histidine kinase RcsC"/>
    <property type="match status" value="1"/>
</dbReference>
<comment type="catalytic activity">
    <reaction evidence="1">
        <text>ATP + protein L-histidine = ADP + protein N-phospho-L-histidine.</text>
        <dbReference type="EC" id="2.7.13.3"/>
    </reaction>
</comment>
<sequence length="538" mass="61583">MIAKKDTWNEEKSEQDDHNLVKELNKKIVNLTKQLEFTESKLKETEEFYSERLNNLNDVLFSVDTEGLFTYINPAIENITGYTIEEVLGTHFTKHVHPDDICGLLEDIEKTVSGEHKPYMFRIVKKDGNISYVHTTSRPIIKDGEFKGINGLMVDIARLKQVEVRLKEERDRAQNYLDIVGVIIVAIDTEGNIKLINKRGCEIFGCEECKIISNNWFELAYPDELKERWKKDYNKFILGKDPFKPYFEARIMTKEGERIFAWHNIAMKDEYGNVTGVLSSGNDITERKKAEQALVFAKLISENASRTKRQFLSNISHELRTPLNLIIGYSDLLHEDYVGTTSKEQKEYLEVVKRSGNRLLLLLNSMIELSAIEEGKIELDIKEFSVPVIIKDIKNSTLPMAKKKHIDLQFCIDEDIKTIKADKNKFKTVLYNLINNAIKFTDECGNIEVNVAKEGQNLNVSVKDDGIGIEEENIEKLFQPFSQIDSSLNRKFEGAGLGLSIVKEFVEMNGGKVKVETEINKGSNFSFTIPINSDQILD</sequence>
<feature type="domain" description="PAC" evidence="9">
    <location>
        <begin position="245"/>
        <end position="296"/>
    </location>
</feature>
<dbReference type="GO" id="GO:0005886">
    <property type="term" value="C:plasma membrane"/>
    <property type="evidence" value="ECO:0007669"/>
    <property type="project" value="TreeGrafter"/>
</dbReference>
<dbReference type="InterPro" id="IPR013656">
    <property type="entry name" value="PAS_4"/>
</dbReference>
<dbReference type="InterPro" id="IPR001610">
    <property type="entry name" value="PAC"/>
</dbReference>
<dbReference type="InterPro" id="IPR004358">
    <property type="entry name" value="Sig_transdc_His_kin-like_C"/>
</dbReference>
<dbReference type="PROSITE" id="PS50112">
    <property type="entry name" value="PAS"/>
    <property type="match status" value="1"/>
</dbReference>
<dbReference type="InterPro" id="IPR003594">
    <property type="entry name" value="HATPase_dom"/>
</dbReference>
<dbReference type="SMART" id="SM00388">
    <property type="entry name" value="HisKA"/>
    <property type="match status" value="1"/>
</dbReference>
<dbReference type="Pfam" id="PF08448">
    <property type="entry name" value="PAS_4"/>
    <property type="match status" value="1"/>
</dbReference>
<evidence type="ECO:0000256" key="4">
    <source>
        <dbReference type="ARBA" id="ARBA00022679"/>
    </source>
</evidence>
<keyword evidence="3" id="KW-0597">Phosphoprotein</keyword>
<dbReference type="InterPro" id="IPR000700">
    <property type="entry name" value="PAS-assoc_C"/>
</dbReference>
<name>W9DYX5_METTI</name>
<evidence type="ECO:0000256" key="2">
    <source>
        <dbReference type="ARBA" id="ARBA00012438"/>
    </source>
</evidence>
<evidence type="ECO:0000259" key="9">
    <source>
        <dbReference type="PROSITE" id="PS50113"/>
    </source>
</evidence>
<dbReference type="InterPro" id="IPR000014">
    <property type="entry name" value="PAS"/>
</dbReference>
<organism evidence="10 11">
    <name type="scientific">Methanolobus tindarius DSM 2278</name>
    <dbReference type="NCBI Taxonomy" id="1090322"/>
    <lineage>
        <taxon>Archaea</taxon>
        <taxon>Methanobacteriati</taxon>
        <taxon>Methanobacteriota</taxon>
        <taxon>Stenosarchaea group</taxon>
        <taxon>Methanomicrobia</taxon>
        <taxon>Methanosarcinales</taxon>
        <taxon>Methanosarcinaceae</taxon>
        <taxon>Methanolobus</taxon>
    </lineage>
</organism>
<evidence type="ECO:0000256" key="1">
    <source>
        <dbReference type="ARBA" id="ARBA00000085"/>
    </source>
</evidence>
<proteinExistence type="predicted"/>
<feature type="coiled-coil region" evidence="6">
    <location>
        <begin position="21"/>
        <end position="48"/>
    </location>
</feature>
<dbReference type="RefSeq" id="WP_023845691.1">
    <property type="nucleotide sequence ID" value="NZ_AZAJ01000001.1"/>
</dbReference>
<dbReference type="SUPFAM" id="SSF47384">
    <property type="entry name" value="Homodimeric domain of signal transducing histidine kinase"/>
    <property type="match status" value="1"/>
</dbReference>
<dbReference type="GO" id="GO:0000155">
    <property type="term" value="F:phosphorelay sensor kinase activity"/>
    <property type="evidence" value="ECO:0007669"/>
    <property type="project" value="InterPro"/>
</dbReference>
<dbReference type="InterPro" id="IPR035965">
    <property type="entry name" value="PAS-like_dom_sf"/>
</dbReference>
<dbReference type="PROSITE" id="PS50113">
    <property type="entry name" value="PAC"/>
    <property type="match status" value="2"/>
</dbReference>
<dbReference type="SUPFAM" id="SSF55785">
    <property type="entry name" value="PYP-like sensor domain (PAS domain)"/>
    <property type="match status" value="2"/>
</dbReference>
<comment type="caution">
    <text evidence="10">The sequence shown here is derived from an EMBL/GenBank/DDBJ whole genome shotgun (WGS) entry which is preliminary data.</text>
</comment>
<feature type="domain" description="PAS" evidence="8">
    <location>
        <begin position="45"/>
        <end position="115"/>
    </location>
</feature>
<dbReference type="STRING" id="1090322.MettiDRAFT_2029"/>
<accession>W9DYX5</accession>
<gene>
    <name evidence="10" type="ORF">MettiDRAFT_2029</name>
</gene>
<feature type="domain" description="Histidine kinase" evidence="7">
    <location>
        <begin position="314"/>
        <end position="533"/>
    </location>
</feature>
<dbReference type="PROSITE" id="PS50109">
    <property type="entry name" value="HIS_KIN"/>
    <property type="match status" value="1"/>
</dbReference>
<dbReference type="SMART" id="SM00086">
    <property type="entry name" value="PAC"/>
    <property type="match status" value="2"/>
</dbReference>
<feature type="domain" description="PAC" evidence="9">
    <location>
        <begin position="117"/>
        <end position="168"/>
    </location>
</feature>
<keyword evidence="6" id="KW-0175">Coiled coil</keyword>
<dbReference type="PRINTS" id="PR00344">
    <property type="entry name" value="BCTRLSENSOR"/>
</dbReference>
<dbReference type="Pfam" id="PF00512">
    <property type="entry name" value="HisKA"/>
    <property type="match status" value="1"/>
</dbReference>
<evidence type="ECO:0000313" key="10">
    <source>
        <dbReference type="EMBL" id="ETA68556.1"/>
    </source>
</evidence>